<evidence type="ECO:0000256" key="5">
    <source>
        <dbReference type="ARBA" id="ARBA00022801"/>
    </source>
</evidence>
<proteinExistence type="inferred from homology"/>
<dbReference type="PROSITE" id="PS51885">
    <property type="entry name" value="NEPRILYSIN"/>
    <property type="match status" value="1"/>
</dbReference>
<dbReference type="PANTHER" id="PTHR11733:SF192">
    <property type="entry name" value="NEPRILYSIN-21"/>
    <property type="match status" value="1"/>
</dbReference>
<dbReference type="InterPro" id="IPR024079">
    <property type="entry name" value="MetalloPept_cat_dom_sf"/>
</dbReference>
<dbReference type="PRINTS" id="PR00786">
    <property type="entry name" value="NEPRILYSIN"/>
</dbReference>
<evidence type="ECO:0000256" key="2">
    <source>
        <dbReference type="ARBA" id="ARBA00007357"/>
    </source>
</evidence>
<dbReference type="InterPro" id="IPR042089">
    <property type="entry name" value="Peptidase_M13_dom_2"/>
</dbReference>
<evidence type="ECO:0008006" key="13">
    <source>
        <dbReference type="Google" id="ProtNLM"/>
    </source>
</evidence>
<dbReference type="InterPro" id="IPR000718">
    <property type="entry name" value="Peptidase_M13"/>
</dbReference>
<feature type="domain" description="Peptidase M13 N-terminal" evidence="10">
    <location>
        <begin position="90"/>
        <end position="418"/>
    </location>
</feature>
<evidence type="ECO:0000259" key="9">
    <source>
        <dbReference type="Pfam" id="PF01431"/>
    </source>
</evidence>
<keyword evidence="8" id="KW-0472">Membrane</keyword>
<dbReference type="Proteomes" id="UP000242913">
    <property type="component" value="Unassembled WGS sequence"/>
</dbReference>
<dbReference type="Gene3D" id="1.10.1380.10">
    <property type="entry name" value="Neutral endopeptidase , domain2"/>
    <property type="match status" value="1"/>
</dbReference>
<dbReference type="GO" id="GO:0005886">
    <property type="term" value="C:plasma membrane"/>
    <property type="evidence" value="ECO:0007669"/>
    <property type="project" value="TreeGrafter"/>
</dbReference>
<organism evidence="11 12">
    <name type="scientific">Onchocerca flexuosa</name>
    <dbReference type="NCBI Taxonomy" id="387005"/>
    <lineage>
        <taxon>Eukaryota</taxon>
        <taxon>Metazoa</taxon>
        <taxon>Ecdysozoa</taxon>
        <taxon>Nematoda</taxon>
        <taxon>Chromadorea</taxon>
        <taxon>Rhabditida</taxon>
        <taxon>Spirurina</taxon>
        <taxon>Spiruromorpha</taxon>
        <taxon>Filarioidea</taxon>
        <taxon>Onchocercidae</taxon>
        <taxon>Onchocerca</taxon>
    </lineage>
</organism>
<sequence length="733" mass="85134">MKNYDQNGSIWNNRNPIKRCSFDFTCLETALLIFSSVLLCILIGVLTLWLFVYRGSSFPINVKRDLFEEANLLSVGIDESALYHNGYVDPCNDFYEYACGNYPINRHLSSNKAIRHTLSDMQNRLNKQIKKLLQAPITADEKPWNRLAKQYYQKCLNEEELEVTGASSMRKLLRDLGGWPVLDGDTWKPWNNSWEKQLAFVMNKTGVNAIILELAVSHDPLNSSRFIIEVDQPKWGVGSRWPYLAGIYDLLIQNYTSLLIQTAVNLGADLMHAKHDMKKAIEFESRLVNFSTDEITRRNPEHGNNRFQLWQLNQVFPHIDLITYIYTIFDGLEKLTPNDTVIIREPEYFRRIQEVMRWSSKRTIANYVLWRVIQGYSTFLPPTMREPFYAFKANQTDIYNIPIAERWEDCVFLTTVMIDMPMNDLTKHIKRELIKQLQTVDWMDEETRQRAIIKAQHINYKSGFPLYIFNESYMKENWALPETTDNESLLEFTIRIKCARITDELMRLKKFVDTSIWFQGPAQVDAYYAPNLNEMIFPAGIMQFPFMLPGVPSYITYAMVGAVVGHEVSHAFDDQGGRFDEYGNLNNWWDAETAHKFYEKTECFIKQYNAVKVEEAGIYLNGQLSVGENIADNAGLKTALIAYKSWVEENSRQEAALPGFQNMTSMQMFFLAYANNWCSLIRPKHYLQIIMADVHAPSKYRAIIPLQNRPEFSEAFHCPVGSPMNPVKKCSIW</sequence>
<evidence type="ECO:0000313" key="11">
    <source>
        <dbReference type="EMBL" id="OZC08607.1"/>
    </source>
</evidence>
<evidence type="ECO:0000256" key="3">
    <source>
        <dbReference type="ARBA" id="ARBA00022670"/>
    </source>
</evidence>
<keyword evidence="7" id="KW-0482">Metalloprotease</keyword>
<dbReference type="CDD" id="cd08662">
    <property type="entry name" value="M13"/>
    <property type="match status" value="1"/>
</dbReference>
<keyword evidence="12" id="KW-1185">Reference proteome</keyword>
<protein>
    <recommendedName>
        <fullName evidence="13">Peptidase family M13</fullName>
    </recommendedName>
</protein>
<dbReference type="SUPFAM" id="SSF55486">
    <property type="entry name" value="Metalloproteases ('zincins'), catalytic domain"/>
    <property type="match status" value="1"/>
</dbReference>
<name>A0A238BTC9_9BILA</name>
<dbReference type="EMBL" id="KZ270006">
    <property type="protein sequence ID" value="OZC08607.1"/>
    <property type="molecule type" value="Genomic_DNA"/>
</dbReference>
<dbReference type="Pfam" id="PF05649">
    <property type="entry name" value="Peptidase_M13_N"/>
    <property type="match status" value="2"/>
</dbReference>
<evidence type="ECO:0000256" key="1">
    <source>
        <dbReference type="ARBA" id="ARBA00001947"/>
    </source>
</evidence>
<evidence type="ECO:0000313" key="12">
    <source>
        <dbReference type="Proteomes" id="UP000242913"/>
    </source>
</evidence>
<dbReference type="Gene3D" id="3.40.390.10">
    <property type="entry name" value="Collagenase (Catalytic Domain)"/>
    <property type="match status" value="1"/>
</dbReference>
<keyword evidence="3" id="KW-0645">Protease</keyword>
<evidence type="ECO:0000256" key="6">
    <source>
        <dbReference type="ARBA" id="ARBA00022833"/>
    </source>
</evidence>
<keyword evidence="8" id="KW-0812">Transmembrane</keyword>
<dbReference type="GO" id="GO:0016485">
    <property type="term" value="P:protein processing"/>
    <property type="evidence" value="ECO:0007669"/>
    <property type="project" value="TreeGrafter"/>
</dbReference>
<dbReference type="Pfam" id="PF01431">
    <property type="entry name" value="Peptidase_M13"/>
    <property type="match status" value="1"/>
</dbReference>
<feature type="domain" description="Peptidase M13 C-terminal" evidence="9">
    <location>
        <begin position="526"/>
        <end position="732"/>
    </location>
</feature>
<keyword evidence="6" id="KW-0862">Zinc</keyword>
<evidence type="ECO:0000259" key="10">
    <source>
        <dbReference type="Pfam" id="PF05649"/>
    </source>
</evidence>
<keyword evidence="4" id="KW-0479">Metal-binding</keyword>
<accession>A0A238BTC9</accession>
<feature type="transmembrane region" description="Helical" evidence="8">
    <location>
        <begin position="31"/>
        <end position="53"/>
    </location>
</feature>
<dbReference type="InterPro" id="IPR008753">
    <property type="entry name" value="Peptidase_M13_N"/>
</dbReference>
<gene>
    <name evidence="11" type="ORF">X798_04411</name>
</gene>
<dbReference type="OrthoDB" id="6475849at2759"/>
<dbReference type="AlphaFoldDB" id="A0A238BTC9"/>
<evidence type="ECO:0000256" key="8">
    <source>
        <dbReference type="SAM" id="Phobius"/>
    </source>
</evidence>
<comment type="similarity">
    <text evidence="2">Belongs to the peptidase M13 family.</text>
</comment>
<evidence type="ECO:0000256" key="7">
    <source>
        <dbReference type="ARBA" id="ARBA00023049"/>
    </source>
</evidence>
<dbReference type="PANTHER" id="PTHR11733">
    <property type="entry name" value="ZINC METALLOPROTEASE FAMILY M13 NEPRILYSIN-RELATED"/>
    <property type="match status" value="1"/>
</dbReference>
<dbReference type="GO" id="GO:0004222">
    <property type="term" value="F:metalloendopeptidase activity"/>
    <property type="evidence" value="ECO:0007669"/>
    <property type="project" value="InterPro"/>
</dbReference>
<comment type="cofactor">
    <cofactor evidence="1">
        <name>Zn(2+)</name>
        <dbReference type="ChEBI" id="CHEBI:29105"/>
    </cofactor>
</comment>
<reference evidence="11 12" key="1">
    <citation type="submission" date="2015-12" db="EMBL/GenBank/DDBJ databases">
        <title>Draft genome of the nematode, Onchocerca flexuosa.</title>
        <authorList>
            <person name="Mitreva M."/>
        </authorList>
    </citation>
    <scope>NUCLEOTIDE SEQUENCE [LARGE SCALE GENOMIC DNA]</scope>
    <source>
        <strain evidence="11">Red Deer</strain>
    </source>
</reference>
<dbReference type="GO" id="GO:0046872">
    <property type="term" value="F:metal ion binding"/>
    <property type="evidence" value="ECO:0007669"/>
    <property type="project" value="UniProtKB-KW"/>
</dbReference>
<keyword evidence="8" id="KW-1133">Transmembrane helix</keyword>
<evidence type="ECO:0000256" key="4">
    <source>
        <dbReference type="ARBA" id="ARBA00022723"/>
    </source>
</evidence>
<dbReference type="InterPro" id="IPR018497">
    <property type="entry name" value="Peptidase_M13_C"/>
</dbReference>
<feature type="domain" description="Peptidase M13 N-terminal" evidence="10">
    <location>
        <begin position="422"/>
        <end position="465"/>
    </location>
</feature>
<keyword evidence="5" id="KW-0378">Hydrolase</keyword>